<evidence type="ECO:0008006" key="3">
    <source>
        <dbReference type="Google" id="ProtNLM"/>
    </source>
</evidence>
<dbReference type="Proteomes" id="UP001304300">
    <property type="component" value="Chromosome"/>
</dbReference>
<proteinExistence type="predicted"/>
<protein>
    <recommendedName>
        <fullName evidence="3">PEP-CTERM protein-sorting domain-containing protein</fullName>
    </recommendedName>
</protein>
<reference evidence="1 2" key="1">
    <citation type="submission" date="2023-10" db="EMBL/GenBank/DDBJ databases">
        <title>Rubellicoccus peritrichatus gen. nov., sp. nov., isolated from an algae of coral reef tank.</title>
        <authorList>
            <person name="Luo J."/>
        </authorList>
    </citation>
    <scope>NUCLEOTIDE SEQUENCE [LARGE SCALE GENOMIC DNA]</scope>
    <source>
        <strain evidence="1 2">CR14</strain>
    </source>
</reference>
<keyword evidence="2" id="KW-1185">Reference proteome</keyword>
<sequence>MRVASLATLFVGINQANGAIQYFNTEITLGTGESVPPLWDVDGNSTGPMPDYEASIYRSGSSSAAGFKGIGNSMAFRASVNKLLGLTTSAYVSAGNTFRNYIIAFESTGASSSDWYFDDVTGPFPGGTGYIGFTFNPSGVDLFGWAHITMVTGTVPLPIVTIHEWAYQDNGDSIQVGAIPEPSGNALIGLGVLVLGAVGLRRWRKHKASRNEKQAS</sequence>
<dbReference type="AlphaFoldDB" id="A0AAQ3LBE8"/>
<evidence type="ECO:0000313" key="2">
    <source>
        <dbReference type="Proteomes" id="UP001304300"/>
    </source>
</evidence>
<dbReference type="EMBL" id="CP136920">
    <property type="protein sequence ID" value="WOO42192.1"/>
    <property type="molecule type" value="Genomic_DNA"/>
</dbReference>
<name>A0AAQ3LBE8_9BACT</name>
<gene>
    <name evidence="1" type="ORF">RZN69_03760</name>
</gene>
<organism evidence="1 2">
    <name type="scientific">Rubellicoccus peritrichatus</name>
    <dbReference type="NCBI Taxonomy" id="3080537"/>
    <lineage>
        <taxon>Bacteria</taxon>
        <taxon>Pseudomonadati</taxon>
        <taxon>Verrucomicrobiota</taxon>
        <taxon>Opitutia</taxon>
        <taxon>Puniceicoccales</taxon>
        <taxon>Cerasicoccaceae</taxon>
        <taxon>Rubellicoccus</taxon>
    </lineage>
</organism>
<accession>A0AAQ3LBE8</accession>
<dbReference type="KEGG" id="puo:RZN69_03760"/>
<dbReference type="RefSeq" id="WP_317834677.1">
    <property type="nucleotide sequence ID" value="NZ_CP136920.1"/>
</dbReference>
<evidence type="ECO:0000313" key="1">
    <source>
        <dbReference type="EMBL" id="WOO42192.1"/>
    </source>
</evidence>